<feature type="coiled-coil region" evidence="1">
    <location>
        <begin position="377"/>
        <end position="406"/>
    </location>
</feature>
<accession>A0ABP8C3G8</accession>
<dbReference type="SUPFAM" id="SSF46894">
    <property type="entry name" value="C-terminal effector domain of the bipartite response regulators"/>
    <property type="match status" value="1"/>
</dbReference>
<name>A0ABP8C3G8_9FLAO</name>
<dbReference type="EMBL" id="BAABCA010000002">
    <property type="protein sequence ID" value="GAA4232867.1"/>
    <property type="molecule type" value="Genomic_DNA"/>
</dbReference>
<dbReference type="InterPro" id="IPR019734">
    <property type="entry name" value="TPR_rpt"/>
</dbReference>
<keyword evidence="1" id="KW-0175">Coiled coil</keyword>
<keyword evidence="2" id="KW-0472">Membrane</keyword>
<evidence type="ECO:0000313" key="3">
    <source>
        <dbReference type="EMBL" id="GAA4232867.1"/>
    </source>
</evidence>
<dbReference type="SUPFAM" id="SSF48452">
    <property type="entry name" value="TPR-like"/>
    <property type="match status" value="2"/>
</dbReference>
<keyword evidence="2" id="KW-1133">Transmembrane helix</keyword>
<dbReference type="Proteomes" id="UP001501496">
    <property type="component" value="Unassembled WGS sequence"/>
</dbReference>
<evidence type="ECO:0000256" key="2">
    <source>
        <dbReference type="SAM" id="Phobius"/>
    </source>
</evidence>
<protein>
    <submittedName>
        <fullName evidence="3">Uncharacterized protein</fullName>
    </submittedName>
</protein>
<feature type="transmembrane region" description="Helical" evidence="2">
    <location>
        <begin position="349"/>
        <end position="371"/>
    </location>
</feature>
<organism evidence="3 4">
    <name type="scientific">Postechiella marina</name>
    <dbReference type="NCBI Taxonomy" id="943941"/>
    <lineage>
        <taxon>Bacteria</taxon>
        <taxon>Pseudomonadati</taxon>
        <taxon>Bacteroidota</taxon>
        <taxon>Flavobacteriia</taxon>
        <taxon>Flavobacteriales</taxon>
        <taxon>Flavobacteriaceae</taxon>
        <taxon>Postechiella</taxon>
    </lineage>
</organism>
<dbReference type="InterPro" id="IPR016032">
    <property type="entry name" value="Sig_transdc_resp-reg_C-effctor"/>
</dbReference>
<reference evidence="4" key="1">
    <citation type="journal article" date="2019" name="Int. J. Syst. Evol. Microbiol.">
        <title>The Global Catalogue of Microorganisms (GCM) 10K type strain sequencing project: providing services to taxonomists for standard genome sequencing and annotation.</title>
        <authorList>
            <consortium name="The Broad Institute Genomics Platform"/>
            <consortium name="The Broad Institute Genome Sequencing Center for Infectious Disease"/>
            <person name="Wu L."/>
            <person name="Ma J."/>
        </authorList>
    </citation>
    <scope>NUCLEOTIDE SEQUENCE [LARGE SCALE GENOMIC DNA]</scope>
    <source>
        <strain evidence="4">JCM 17630</strain>
    </source>
</reference>
<dbReference type="Pfam" id="PF13181">
    <property type="entry name" value="TPR_8"/>
    <property type="match status" value="2"/>
</dbReference>
<evidence type="ECO:0000313" key="4">
    <source>
        <dbReference type="Proteomes" id="UP001501496"/>
    </source>
</evidence>
<dbReference type="Gene3D" id="1.25.40.10">
    <property type="entry name" value="Tetratricopeptide repeat domain"/>
    <property type="match status" value="2"/>
</dbReference>
<proteinExistence type="predicted"/>
<dbReference type="RefSeq" id="WP_344786853.1">
    <property type="nucleotide sequence ID" value="NZ_BAABCA010000002.1"/>
</dbReference>
<evidence type="ECO:0000256" key="1">
    <source>
        <dbReference type="SAM" id="Coils"/>
    </source>
</evidence>
<sequence>MQFLRYLIISFTILFFSSNLLAQRIEIKDSILAKAISYKFKNQDSAFYYFKKGYELRTKEKDTLAVINILIETSQLYAHNVNYEKAYDGYWEALLLADHSKNLYAKAKIYQGLGWLYSFYKRNDKALEYLTLALNTKKEFVKNKTINIDYLTENYFSLLSFYRVNKNYDKASKYVDSLAFLQQHRKEPQDNFYYISESGYLDAINGNYTNGLKKLDQAKTYFKENKQEYLVIIYALLGDVYLKKGDTTKGIINYKKSLNISRTYNSHVDYKLKSFEALFNIYQNKKDYEKANYFLLKFKKLNDDIFGSKSKNNQHLLEIKDKYRIEKDREANLLKQQHITKLENEEHIWYLQSIILLVSIVSLALFTFLYIRYIRNKHNAEKEILKEKQRLKIKQKEEVLELKNKELTASALRLIEKDEFISNIKKKLANQKEGNIDVQVINRVLKSIQGNPNNNWKEFEATFTSINESFYTKLKTQFPKLSQTDQKICALVKLNFSSKDMAKLLGISVESVHTSRHRLRKKIGLSREENLEEFISKI</sequence>
<dbReference type="Gene3D" id="1.10.10.10">
    <property type="entry name" value="Winged helix-like DNA-binding domain superfamily/Winged helix DNA-binding domain"/>
    <property type="match status" value="1"/>
</dbReference>
<comment type="caution">
    <text evidence="3">The sequence shown here is derived from an EMBL/GenBank/DDBJ whole genome shotgun (WGS) entry which is preliminary data.</text>
</comment>
<keyword evidence="2" id="KW-0812">Transmembrane</keyword>
<gene>
    <name evidence="3" type="ORF">GCM10022291_08580</name>
</gene>
<dbReference type="InterPro" id="IPR011990">
    <property type="entry name" value="TPR-like_helical_dom_sf"/>
</dbReference>
<dbReference type="InterPro" id="IPR036388">
    <property type="entry name" value="WH-like_DNA-bd_sf"/>
</dbReference>
<dbReference type="SMART" id="SM00028">
    <property type="entry name" value="TPR"/>
    <property type="match status" value="3"/>
</dbReference>
<keyword evidence="4" id="KW-1185">Reference proteome</keyword>